<keyword evidence="2" id="KW-1185">Reference proteome</keyword>
<dbReference type="OrthoDB" id="2680659at2"/>
<dbReference type="EMBL" id="FRAC01000009">
    <property type="protein sequence ID" value="SHK13564.1"/>
    <property type="molecule type" value="Genomic_DNA"/>
</dbReference>
<name>A0A1M6Q028_9FIRM</name>
<dbReference type="AlphaFoldDB" id="A0A1M6Q028"/>
<reference evidence="1 2" key="1">
    <citation type="submission" date="2016-11" db="EMBL/GenBank/DDBJ databases">
        <authorList>
            <person name="Jaros S."/>
            <person name="Januszkiewicz K."/>
            <person name="Wedrychowicz H."/>
        </authorList>
    </citation>
    <scope>NUCLEOTIDE SEQUENCE [LARGE SCALE GENOMIC DNA]</scope>
    <source>
        <strain evidence="1 2">DSM 15929</strain>
    </source>
</reference>
<evidence type="ECO:0000313" key="1">
    <source>
        <dbReference type="EMBL" id="SHK13564.1"/>
    </source>
</evidence>
<organism evidence="1 2">
    <name type="scientific">Anaerocolumna jejuensis DSM 15929</name>
    <dbReference type="NCBI Taxonomy" id="1121322"/>
    <lineage>
        <taxon>Bacteria</taxon>
        <taxon>Bacillati</taxon>
        <taxon>Bacillota</taxon>
        <taxon>Clostridia</taxon>
        <taxon>Lachnospirales</taxon>
        <taxon>Lachnospiraceae</taxon>
        <taxon>Anaerocolumna</taxon>
    </lineage>
</organism>
<proteinExistence type="predicted"/>
<sequence>MAKTAIPTTKVTCKDGTTDYSVGINSNTNADDKVQAFVDCFKGVANNASSTCHGLPLKLILAQWGGECGWATGSTQKSNQNFSNMVYTSSTNPVGNIGSGLSGWAKFEGRYKHAIGYAYFFINNSRYASLIGYLQYCETSHATPDADTCARNIADAGFGGSDHDAYYSSLVSWMKTLANHATI</sequence>
<dbReference type="RefSeq" id="WP_073274973.1">
    <property type="nucleotide sequence ID" value="NZ_FRAC01000009.1"/>
</dbReference>
<accession>A0A1M6Q028</accession>
<protein>
    <submittedName>
        <fullName evidence="1">Mannosyl-glycoprotein endo-beta-N-acetylglucosaminidase</fullName>
    </submittedName>
</protein>
<gene>
    <name evidence="1" type="ORF">SAMN02745136_01813</name>
</gene>
<evidence type="ECO:0000313" key="2">
    <source>
        <dbReference type="Proteomes" id="UP000184386"/>
    </source>
</evidence>
<dbReference type="Proteomes" id="UP000184386">
    <property type="component" value="Unassembled WGS sequence"/>
</dbReference>